<evidence type="ECO:0000256" key="1">
    <source>
        <dbReference type="SAM" id="Coils"/>
    </source>
</evidence>
<gene>
    <name evidence="5" type="ORF">BG36_02655</name>
    <name evidence="6" type="ORF">DES43_11146</name>
</gene>
<dbReference type="Proteomes" id="UP000019849">
    <property type="component" value="Unassembled WGS sequence"/>
</dbReference>
<dbReference type="Pfam" id="PF02470">
    <property type="entry name" value="MlaD"/>
    <property type="match status" value="1"/>
</dbReference>
<evidence type="ECO:0000313" key="8">
    <source>
        <dbReference type="Proteomes" id="UP000294958"/>
    </source>
</evidence>
<dbReference type="eggNOG" id="COG1463">
    <property type="taxonomic scope" value="Bacteria"/>
</dbReference>
<feature type="compositionally biased region" description="Basic and acidic residues" evidence="2">
    <location>
        <begin position="446"/>
        <end position="457"/>
    </location>
</feature>
<dbReference type="PANTHER" id="PTHR36698:SF2">
    <property type="entry name" value="MCE_MLAD DOMAIN-CONTAINING PROTEIN"/>
    <property type="match status" value="1"/>
</dbReference>
<dbReference type="AlphaFoldDB" id="A0A011TXU3"/>
<feature type="transmembrane region" description="Helical" evidence="3">
    <location>
        <begin position="7"/>
        <end position="29"/>
    </location>
</feature>
<comment type="caution">
    <text evidence="5">The sequence shown here is derived from an EMBL/GenBank/DDBJ whole genome shotgun (WGS) entry which is preliminary data.</text>
</comment>
<keyword evidence="3" id="KW-0472">Membrane</keyword>
<accession>A0A011TXU3</accession>
<organism evidence="5 7">
    <name type="scientific">Aquamicrobium defluvii</name>
    <dbReference type="NCBI Taxonomy" id="69279"/>
    <lineage>
        <taxon>Bacteria</taxon>
        <taxon>Pseudomonadati</taxon>
        <taxon>Pseudomonadota</taxon>
        <taxon>Alphaproteobacteria</taxon>
        <taxon>Hyphomicrobiales</taxon>
        <taxon>Phyllobacteriaceae</taxon>
        <taxon>Aquamicrobium</taxon>
    </lineage>
</organism>
<protein>
    <submittedName>
        <fullName evidence="5">Organic solvent ABC transporter substrate-binding protein</fullName>
    </submittedName>
    <submittedName>
        <fullName evidence="6">Phospholipid/cholesterol/gamma-HCH transport system substrate-binding protein</fullName>
    </submittedName>
</protein>
<dbReference type="EMBL" id="SNZF01000011">
    <property type="protein sequence ID" value="TDR35045.1"/>
    <property type="molecule type" value="Genomic_DNA"/>
</dbReference>
<evidence type="ECO:0000313" key="7">
    <source>
        <dbReference type="Proteomes" id="UP000019849"/>
    </source>
</evidence>
<dbReference type="SUPFAM" id="SSF58104">
    <property type="entry name" value="Methyl-accepting chemotaxis protein (MCP) signaling domain"/>
    <property type="match status" value="1"/>
</dbReference>
<evidence type="ECO:0000259" key="4">
    <source>
        <dbReference type="Pfam" id="PF02470"/>
    </source>
</evidence>
<evidence type="ECO:0000256" key="2">
    <source>
        <dbReference type="SAM" id="MobiDB-lite"/>
    </source>
</evidence>
<name>A0A011TXU3_9HYPH</name>
<keyword evidence="3" id="KW-0812">Transmembrane</keyword>
<dbReference type="OrthoDB" id="9808689at2"/>
<dbReference type="RefSeq" id="WP_035025890.1">
    <property type="nucleotide sequence ID" value="NZ_KK073884.1"/>
</dbReference>
<dbReference type="Gene3D" id="1.10.287.950">
    <property type="entry name" value="Methyl-accepting chemotaxis protein"/>
    <property type="match status" value="1"/>
</dbReference>
<evidence type="ECO:0000313" key="6">
    <source>
        <dbReference type="EMBL" id="TDR35045.1"/>
    </source>
</evidence>
<evidence type="ECO:0000256" key="3">
    <source>
        <dbReference type="SAM" id="Phobius"/>
    </source>
</evidence>
<evidence type="ECO:0000313" key="5">
    <source>
        <dbReference type="EMBL" id="EXL08977.1"/>
    </source>
</evidence>
<reference evidence="6 8" key="2">
    <citation type="submission" date="2019-03" db="EMBL/GenBank/DDBJ databases">
        <title>Genomic Encyclopedia of Type Strains, Phase IV (KMG-IV): sequencing the most valuable type-strain genomes for metagenomic binning, comparative biology and taxonomic classification.</title>
        <authorList>
            <person name="Goeker M."/>
        </authorList>
    </citation>
    <scope>NUCLEOTIDE SEQUENCE [LARGE SCALE GENOMIC DNA]</scope>
    <source>
        <strain evidence="6 8">DSM 11603</strain>
    </source>
</reference>
<feature type="coiled-coil region" evidence="1">
    <location>
        <begin position="297"/>
        <end position="349"/>
    </location>
</feature>
<dbReference type="HOGENOM" id="CLU_013850_3_0_5"/>
<keyword evidence="1" id="KW-0175">Coiled coil</keyword>
<dbReference type="STRING" id="69279.BG36_02655"/>
<dbReference type="EMBL" id="JENY01000010">
    <property type="protein sequence ID" value="EXL08977.1"/>
    <property type="molecule type" value="Genomic_DNA"/>
</dbReference>
<sequence>METRANYVIVGIFTLVAILAAFGFVYWTAAIGERGETVMVRVRIPGSASGLGRGSFVLFNGVKVGDVRRVYIDVENPSVAIADAEIDRLTPITRSTQADIGLAGLTGQANIELKGANRNEPKLLDEAEAEDRIAEITANPSAVTNLLQTAQDIFSRADKMLSDLEGFTTDVRGPLTQTVQNAQKFSDALANNADSIDKFLSSVSALSEELQGVSGKLDGTIKAAEGLLNSIDQDRVKQIVTNIDDFTKNLNRSGEKFDDVMEGVDKAVASINEFAQRTQTTLAKVDGVLDGVDPKDVREALANIRTASENANKAAADVAQVTEKFSNRADDIDQTISDAQQLAERLNNASVRVDGILAKVDNLLGSDQADGVMADARETLKSFRQVADTLNARLGTITANLERFSGKGLQNVEALVNDSRRSINRIEQAVSDLQRNPQRILSGGDGEVRQYDGRVRR</sequence>
<dbReference type="PATRIC" id="fig|69279.3.peg.1936"/>
<feature type="domain" description="Mce/MlaD" evidence="4">
    <location>
        <begin position="47"/>
        <end position="114"/>
    </location>
</feature>
<dbReference type="InterPro" id="IPR003399">
    <property type="entry name" value="Mce/MlaD"/>
</dbReference>
<proteinExistence type="predicted"/>
<feature type="coiled-coil region" evidence="1">
    <location>
        <begin position="373"/>
        <end position="436"/>
    </location>
</feature>
<reference evidence="5 7" key="1">
    <citation type="submission" date="2014-02" db="EMBL/GenBank/DDBJ databases">
        <title>Aquamicrobium defluvii Genome sequencing.</title>
        <authorList>
            <person name="Wang X."/>
        </authorList>
    </citation>
    <scope>NUCLEOTIDE SEQUENCE [LARGE SCALE GENOMIC DNA]</scope>
    <source>
        <strain evidence="5 7">W13Z1</strain>
    </source>
</reference>
<feature type="region of interest" description="Disordered" evidence="2">
    <location>
        <begin position="438"/>
        <end position="457"/>
    </location>
</feature>
<dbReference type="PANTHER" id="PTHR36698">
    <property type="entry name" value="BLL5892 PROTEIN"/>
    <property type="match status" value="1"/>
</dbReference>
<keyword evidence="8" id="KW-1185">Reference proteome</keyword>
<dbReference type="Proteomes" id="UP000294958">
    <property type="component" value="Unassembled WGS sequence"/>
</dbReference>
<keyword evidence="3" id="KW-1133">Transmembrane helix</keyword>